<gene>
    <name evidence="5" type="ORF">KCG48_02555</name>
</gene>
<dbReference type="SMART" id="SM00418">
    <property type="entry name" value="HTH_ARSR"/>
    <property type="match status" value="1"/>
</dbReference>
<dbReference type="RefSeq" id="WP_211799727.1">
    <property type="nucleotide sequence ID" value="NZ_JAGSCS010000002.1"/>
</dbReference>
<dbReference type="SUPFAM" id="SSF46785">
    <property type="entry name" value="Winged helix' DNA-binding domain"/>
    <property type="match status" value="1"/>
</dbReference>
<keyword evidence="6" id="KW-1185">Reference proteome</keyword>
<dbReference type="Proteomes" id="UP000675379">
    <property type="component" value="Unassembled WGS sequence"/>
</dbReference>
<reference evidence="5" key="1">
    <citation type="submission" date="2021-04" db="EMBL/GenBank/DDBJ databases">
        <title>Proteiniclasticum sedimins sp. nov., an obligate anaerobic bacterium isolated from anaerobic sludge.</title>
        <authorList>
            <person name="Liu J."/>
        </authorList>
    </citation>
    <scope>NUCLEOTIDE SEQUENCE</scope>
    <source>
        <strain evidence="5">BAD-10</strain>
    </source>
</reference>
<keyword evidence="3" id="KW-0804">Transcription</keyword>
<comment type="caution">
    <text evidence="5">The sequence shown here is derived from an EMBL/GenBank/DDBJ whole genome shotgun (WGS) entry which is preliminary data.</text>
</comment>
<evidence type="ECO:0000313" key="5">
    <source>
        <dbReference type="EMBL" id="MBR0575213.1"/>
    </source>
</evidence>
<dbReference type="NCBIfam" id="NF033788">
    <property type="entry name" value="HTH_metalloreg"/>
    <property type="match status" value="1"/>
</dbReference>
<evidence type="ECO:0000256" key="3">
    <source>
        <dbReference type="ARBA" id="ARBA00023163"/>
    </source>
</evidence>
<feature type="domain" description="HTH arsR-type" evidence="4">
    <location>
        <begin position="6"/>
        <end position="99"/>
    </location>
</feature>
<keyword evidence="1" id="KW-0805">Transcription regulation</keyword>
<dbReference type="Pfam" id="PF01022">
    <property type="entry name" value="HTH_5"/>
    <property type="match status" value="1"/>
</dbReference>
<keyword evidence="2" id="KW-0238">DNA-binding</keyword>
<dbReference type="PROSITE" id="PS50987">
    <property type="entry name" value="HTH_ARSR_2"/>
    <property type="match status" value="1"/>
</dbReference>
<dbReference type="GO" id="GO:0003700">
    <property type="term" value="F:DNA-binding transcription factor activity"/>
    <property type="evidence" value="ECO:0007669"/>
    <property type="project" value="InterPro"/>
</dbReference>
<evidence type="ECO:0000256" key="1">
    <source>
        <dbReference type="ARBA" id="ARBA00023015"/>
    </source>
</evidence>
<dbReference type="PRINTS" id="PR00778">
    <property type="entry name" value="HTHARSR"/>
</dbReference>
<evidence type="ECO:0000259" key="4">
    <source>
        <dbReference type="PROSITE" id="PS50987"/>
    </source>
</evidence>
<evidence type="ECO:0000313" key="6">
    <source>
        <dbReference type="Proteomes" id="UP000675379"/>
    </source>
</evidence>
<name>A0A941CP28_9CLOT</name>
<protein>
    <submittedName>
        <fullName evidence="5">Winged helix-turn-helix transcriptional regulator</fullName>
    </submittedName>
</protein>
<dbReference type="PANTHER" id="PTHR43132:SF6">
    <property type="entry name" value="HTH-TYPE TRANSCRIPTIONAL REPRESSOR CZRA"/>
    <property type="match status" value="1"/>
</dbReference>
<dbReference type="InterPro" id="IPR051011">
    <property type="entry name" value="Metal_resp_trans_reg"/>
</dbReference>
<dbReference type="CDD" id="cd00090">
    <property type="entry name" value="HTH_ARSR"/>
    <property type="match status" value="1"/>
</dbReference>
<dbReference type="AlphaFoldDB" id="A0A941CP28"/>
<dbReference type="GO" id="GO:0003677">
    <property type="term" value="F:DNA binding"/>
    <property type="evidence" value="ECO:0007669"/>
    <property type="project" value="UniProtKB-KW"/>
</dbReference>
<sequence>MMTLPPSKTRIAHAAKLLKALGDDTRLEILYCLHQQPRNVGELAQALAMEQSALSHQLRVLKEARLIKSQVAGKSRVYSLTDEHVQRILTQLLEHVREI</sequence>
<dbReference type="InterPro" id="IPR036390">
    <property type="entry name" value="WH_DNA-bd_sf"/>
</dbReference>
<evidence type="ECO:0000256" key="2">
    <source>
        <dbReference type="ARBA" id="ARBA00023125"/>
    </source>
</evidence>
<dbReference type="Gene3D" id="1.10.10.10">
    <property type="entry name" value="Winged helix-like DNA-binding domain superfamily/Winged helix DNA-binding domain"/>
    <property type="match status" value="1"/>
</dbReference>
<dbReference type="EMBL" id="JAGSCS010000002">
    <property type="protein sequence ID" value="MBR0575213.1"/>
    <property type="molecule type" value="Genomic_DNA"/>
</dbReference>
<dbReference type="InterPro" id="IPR001845">
    <property type="entry name" value="HTH_ArsR_DNA-bd_dom"/>
</dbReference>
<dbReference type="InterPro" id="IPR011991">
    <property type="entry name" value="ArsR-like_HTH"/>
</dbReference>
<proteinExistence type="predicted"/>
<accession>A0A941CP28</accession>
<dbReference type="InterPro" id="IPR036388">
    <property type="entry name" value="WH-like_DNA-bd_sf"/>
</dbReference>
<dbReference type="PANTHER" id="PTHR43132">
    <property type="entry name" value="ARSENICAL RESISTANCE OPERON REPRESSOR ARSR-RELATED"/>
    <property type="match status" value="1"/>
</dbReference>
<organism evidence="5 6">
    <name type="scientific">Proteiniclasticum sediminis</name>
    <dbReference type="NCBI Taxonomy" id="2804028"/>
    <lineage>
        <taxon>Bacteria</taxon>
        <taxon>Bacillati</taxon>
        <taxon>Bacillota</taxon>
        <taxon>Clostridia</taxon>
        <taxon>Eubacteriales</taxon>
        <taxon>Clostridiaceae</taxon>
        <taxon>Proteiniclasticum</taxon>
    </lineage>
</organism>